<evidence type="ECO:0000313" key="4">
    <source>
        <dbReference type="Proteomes" id="UP001179361"/>
    </source>
</evidence>
<feature type="domain" description="HD" evidence="1">
    <location>
        <begin position="130"/>
        <end position="253"/>
    </location>
</feature>
<evidence type="ECO:0000313" key="3">
    <source>
        <dbReference type="EMBL" id="MCD2515659.1"/>
    </source>
</evidence>
<dbReference type="SUPFAM" id="SSF109604">
    <property type="entry name" value="HD-domain/PDEase-like"/>
    <property type="match status" value="1"/>
</dbReference>
<name>A0ABS8Q1Q2_9BURK</name>
<dbReference type="InterPro" id="IPR006674">
    <property type="entry name" value="HD_domain"/>
</dbReference>
<dbReference type="CDD" id="cd00077">
    <property type="entry name" value="HDc"/>
    <property type="match status" value="1"/>
</dbReference>
<organism evidence="3 4">
    <name type="scientific">Massilia phyllostachyos</name>
    <dbReference type="NCBI Taxonomy" id="2898585"/>
    <lineage>
        <taxon>Bacteria</taxon>
        <taxon>Pseudomonadati</taxon>
        <taxon>Pseudomonadota</taxon>
        <taxon>Betaproteobacteria</taxon>
        <taxon>Burkholderiales</taxon>
        <taxon>Oxalobacteraceae</taxon>
        <taxon>Telluria group</taxon>
        <taxon>Massilia</taxon>
    </lineage>
</organism>
<dbReference type="InterPro" id="IPR003607">
    <property type="entry name" value="HD/PDEase_dom"/>
</dbReference>
<dbReference type="Gene3D" id="1.10.3210.10">
    <property type="entry name" value="Hypothetical protein af1432"/>
    <property type="match status" value="1"/>
</dbReference>
<sequence>MSNAVNQHYLEKVIELAEQMPVVATEDIYDARGNKLLAKGAKVSRALQEKLIMHKLTRPIEASLRVSGGVDAGNVVRTAERLLAGDPALAALLAAVPATGPSPLAMLSRLQFGNATTMMLTIAERGGEAALDHAVTVAIVAACLAKCLALTPELQQSCVLAGLLHDIGELYVDPAYLVPGRQLLAHEWSHLVVHPRTGQMLIEEHEAYAPEVARAVAEHHERLDGSGYPRRLAGAQISPCGQVLAAAEAISAMIRSDNALDQADISLKLMTGEHDRRIAGAVSRACKSQRAQSYDSWTRGARPDPDARLYRTIVDTAAAAQALAGSHGLSPSTRELVERIGARLGLLQRAALSSGLNMGLLPEGDGAFDGVLQFEHAIASREIHWRMRELSREIALATCTIGERALLAPLGALLDPLAPQDATQAA</sequence>
<dbReference type="SMART" id="SM00471">
    <property type="entry name" value="HDc"/>
    <property type="match status" value="1"/>
</dbReference>
<dbReference type="EMBL" id="JAJNOC010000001">
    <property type="protein sequence ID" value="MCD2515659.1"/>
    <property type="molecule type" value="Genomic_DNA"/>
</dbReference>
<dbReference type="PROSITE" id="PS51831">
    <property type="entry name" value="HD"/>
    <property type="match status" value="1"/>
</dbReference>
<keyword evidence="4" id="KW-1185">Reference proteome</keyword>
<comment type="caution">
    <text evidence="3">The sequence shown here is derived from an EMBL/GenBank/DDBJ whole genome shotgun (WGS) entry which is preliminary data.</text>
</comment>
<evidence type="ECO:0000259" key="1">
    <source>
        <dbReference type="PROSITE" id="PS51831"/>
    </source>
</evidence>
<dbReference type="PANTHER" id="PTHR43155">
    <property type="entry name" value="CYCLIC DI-GMP PHOSPHODIESTERASE PA4108-RELATED"/>
    <property type="match status" value="1"/>
</dbReference>
<gene>
    <name evidence="3" type="ORF">LQ564_04960</name>
</gene>
<dbReference type="Pfam" id="PF13487">
    <property type="entry name" value="HD_5"/>
    <property type="match status" value="1"/>
</dbReference>
<reference evidence="3" key="1">
    <citation type="submission" date="2021-11" db="EMBL/GenBank/DDBJ databases">
        <title>The complete genome of Massilia sp sp. G4R7.</title>
        <authorList>
            <person name="Liu L."/>
            <person name="Yue J."/>
            <person name="Yuan J."/>
            <person name="Yang F."/>
            <person name="Li L."/>
        </authorList>
    </citation>
    <scope>NUCLEOTIDE SEQUENCE</scope>
    <source>
        <strain evidence="3">G4R7</strain>
    </source>
</reference>
<protein>
    <submittedName>
        <fullName evidence="3">HD domain-containing protein</fullName>
    </submittedName>
</protein>
<dbReference type="Proteomes" id="UP001179361">
    <property type="component" value="Unassembled WGS sequence"/>
</dbReference>
<dbReference type="PROSITE" id="PS51832">
    <property type="entry name" value="HD_GYP"/>
    <property type="match status" value="1"/>
</dbReference>
<dbReference type="PANTHER" id="PTHR43155:SF2">
    <property type="entry name" value="CYCLIC DI-GMP PHOSPHODIESTERASE PA4108"/>
    <property type="match status" value="1"/>
</dbReference>
<dbReference type="InterPro" id="IPR037522">
    <property type="entry name" value="HD_GYP_dom"/>
</dbReference>
<dbReference type="RefSeq" id="WP_231056960.1">
    <property type="nucleotide sequence ID" value="NZ_JAJNOC010000001.1"/>
</dbReference>
<accession>A0ABS8Q1Q2</accession>
<evidence type="ECO:0000259" key="2">
    <source>
        <dbReference type="PROSITE" id="PS51832"/>
    </source>
</evidence>
<feature type="domain" description="HD-GYP" evidence="2">
    <location>
        <begin position="108"/>
        <end position="299"/>
    </location>
</feature>
<proteinExistence type="predicted"/>